<accession>A0A820SF25</accession>
<feature type="coiled-coil region" evidence="1">
    <location>
        <begin position="59"/>
        <end position="97"/>
    </location>
</feature>
<feature type="non-terminal residue" evidence="2">
    <location>
        <position position="102"/>
    </location>
</feature>
<evidence type="ECO:0000313" key="3">
    <source>
        <dbReference type="Proteomes" id="UP000663881"/>
    </source>
</evidence>
<comment type="caution">
    <text evidence="2">The sequence shown here is derived from an EMBL/GenBank/DDBJ whole genome shotgun (WGS) entry which is preliminary data.</text>
</comment>
<name>A0A820SF25_9BILA</name>
<gene>
    <name evidence="2" type="ORF">OKA104_LOCUS54221</name>
</gene>
<organism evidence="2 3">
    <name type="scientific">Adineta steineri</name>
    <dbReference type="NCBI Taxonomy" id="433720"/>
    <lineage>
        <taxon>Eukaryota</taxon>
        <taxon>Metazoa</taxon>
        <taxon>Spiralia</taxon>
        <taxon>Gnathifera</taxon>
        <taxon>Rotifera</taxon>
        <taxon>Eurotatoria</taxon>
        <taxon>Bdelloidea</taxon>
        <taxon>Adinetida</taxon>
        <taxon>Adinetidae</taxon>
        <taxon>Adineta</taxon>
    </lineage>
</organism>
<dbReference type="Proteomes" id="UP000663881">
    <property type="component" value="Unassembled WGS sequence"/>
</dbReference>
<dbReference type="EMBL" id="CAJOAY010035610">
    <property type="protein sequence ID" value="CAF4452166.1"/>
    <property type="molecule type" value="Genomic_DNA"/>
</dbReference>
<sequence>KRQELHQSSDSGYGSVDLARRSVEIKTFLKDVDLESSLLSEVDDLITALFERRYDQHTIRVLEKKHEDALHDFQSLKNETTRTIENLDHQVQEQEKLRQNTR</sequence>
<evidence type="ECO:0000256" key="1">
    <source>
        <dbReference type="SAM" id="Coils"/>
    </source>
</evidence>
<reference evidence="2" key="1">
    <citation type="submission" date="2021-02" db="EMBL/GenBank/DDBJ databases">
        <authorList>
            <person name="Nowell W R."/>
        </authorList>
    </citation>
    <scope>NUCLEOTIDE SEQUENCE</scope>
</reference>
<keyword evidence="1" id="KW-0175">Coiled coil</keyword>
<dbReference type="AlphaFoldDB" id="A0A820SF25"/>
<proteinExistence type="predicted"/>
<feature type="non-terminal residue" evidence="2">
    <location>
        <position position="1"/>
    </location>
</feature>
<evidence type="ECO:0000313" key="2">
    <source>
        <dbReference type="EMBL" id="CAF4452166.1"/>
    </source>
</evidence>
<protein>
    <submittedName>
        <fullName evidence="2">Uncharacterized protein</fullName>
    </submittedName>
</protein>